<feature type="transmembrane region" description="Helical" evidence="5">
    <location>
        <begin position="276"/>
        <end position="295"/>
    </location>
</feature>
<gene>
    <name evidence="6" type="ORF">SLS62_001815</name>
</gene>
<comment type="caution">
    <text evidence="6">The sequence shown here is derived from an EMBL/GenBank/DDBJ whole genome shotgun (WGS) entry which is preliminary data.</text>
</comment>
<feature type="transmembrane region" description="Helical" evidence="5">
    <location>
        <begin position="183"/>
        <end position="207"/>
    </location>
</feature>
<feature type="transmembrane region" description="Helical" evidence="5">
    <location>
        <begin position="72"/>
        <end position="92"/>
    </location>
</feature>
<feature type="transmembrane region" description="Helical" evidence="5">
    <location>
        <begin position="237"/>
        <end position="256"/>
    </location>
</feature>
<feature type="transmembrane region" description="Helical" evidence="5">
    <location>
        <begin position="46"/>
        <end position="65"/>
    </location>
</feature>
<evidence type="ECO:0000256" key="3">
    <source>
        <dbReference type="ARBA" id="ARBA00022989"/>
    </source>
</evidence>
<dbReference type="GO" id="GO:0000324">
    <property type="term" value="C:fungal-type vacuole"/>
    <property type="evidence" value="ECO:0007669"/>
    <property type="project" value="TreeGrafter"/>
</dbReference>
<evidence type="ECO:0000256" key="4">
    <source>
        <dbReference type="ARBA" id="ARBA00023136"/>
    </source>
</evidence>
<evidence type="ECO:0000256" key="2">
    <source>
        <dbReference type="ARBA" id="ARBA00022692"/>
    </source>
</evidence>
<dbReference type="PANTHER" id="PTHR31465:SF7">
    <property type="entry name" value="SPHINGOID LONG-CHAIN BASE TRANSPORTER RSB1"/>
    <property type="match status" value="1"/>
</dbReference>
<accession>A0AAN9UZH5</accession>
<evidence type="ECO:0000256" key="1">
    <source>
        <dbReference type="ARBA" id="ARBA00004141"/>
    </source>
</evidence>
<evidence type="ECO:0008006" key="8">
    <source>
        <dbReference type="Google" id="ProtNLM"/>
    </source>
</evidence>
<dbReference type="PANTHER" id="PTHR31465">
    <property type="entry name" value="PROTEIN RTA1-RELATED"/>
    <property type="match status" value="1"/>
</dbReference>
<evidence type="ECO:0000313" key="6">
    <source>
        <dbReference type="EMBL" id="KAK7756222.1"/>
    </source>
</evidence>
<name>A0AAN9UZH5_9PEZI</name>
<keyword evidence="4 5" id="KW-0472">Membrane</keyword>
<dbReference type="Pfam" id="PF04479">
    <property type="entry name" value="RTA1"/>
    <property type="match status" value="1"/>
</dbReference>
<keyword evidence="7" id="KW-1185">Reference proteome</keyword>
<dbReference type="EMBL" id="JAKJXP020000008">
    <property type="protein sequence ID" value="KAK7756222.1"/>
    <property type="molecule type" value="Genomic_DNA"/>
</dbReference>
<proteinExistence type="predicted"/>
<feature type="transmembrane region" description="Helical" evidence="5">
    <location>
        <begin position="104"/>
        <end position="126"/>
    </location>
</feature>
<feature type="transmembrane region" description="Helical" evidence="5">
    <location>
        <begin position="147"/>
        <end position="171"/>
    </location>
</feature>
<dbReference type="GO" id="GO:0005886">
    <property type="term" value="C:plasma membrane"/>
    <property type="evidence" value="ECO:0007669"/>
    <property type="project" value="TreeGrafter"/>
</dbReference>
<reference evidence="6 7" key="1">
    <citation type="submission" date="2024-02" db="EMBL/GenBank/DDBJ databases">
        <title>De novo assembly and annotation of 12 fungi associated with fruit tree decline syndrome in Ontario, Canada.</title>
        <authorList>
            <person name="Sulman M."/>
            <person name="Ellouze W."/>
            <person name="Ilyukhin E."/>
        </authorList>
    </citation>
    <scope>NUCLEOTIDE SEQUENCE [LARGE SCALE GENOMIC DNA]</scope>
    <source>
        <strain evidence="6 7">M11/M66-122</strain>
    </source>
</reference>
<evidence type="ECO:0000313" key="7">
    <source>
        <dbReference type="Proteomes" id="UP001320420"/>
    </source>
</evidence>
<keyword evidence="3 5" id="KW-1133">Transmembrane helix</keyword>
<dbReference type="InterPro" id="IPR007568">
    <property type="entry name" value="RTA1"/>
</dbReference>
<keyword evidence="2 5" id="KW-0812">Transmembrane</keyword>
<comment type="subcellular location">
    <subcellularLocation>
        <location evidence="1">Membrane</location>
        <topology evidence="1">Multi-pass membrane protein</topology>
    </subcellularLocation>
</comment>
<protein>
    <recommendedName>
        <fullName evidence="8">Sphingoid long-chain base transporter RSB1</fullName>
    </recommendedName>
</protein>
<organism evidence="6 7">
    <name type="scientific">Diatrype stigma</name>
    <dbReference type="NCBI Taxonomy" id="117547"/>
    <lineage>
        <taxon>Eukaryota</taxon>
        <taxon>Fungi</taxon>
        <taxon>Dikarya</taxon>
        <taxon>Ascomycota</taxon>
        <taxon>Pezizomycotina</taxon>
        <taxon>Sordariomycetes</taxon>
        <taxon>Xylariomycetidae</taxon>
        <taxon>Xylariales</taxon>
        <taxon>Diatrypaceae</taxon>
        <taxon>Diatrype</taxon>
    </lineage>
</organism>
<evidence type="ECO:0000256" key="5">
    <source>
        <dbReference type="SAM" id="Phobius"/>
    </source>
</evidence>
<dbReference type="AlphaFoldDB" id="A0AAN9UZH5"/>
<dbReference type="Proteomes" id="UP001320420">
    <property type="component" value="Unassembled WGS sequence"/>
</dbReference>
<sequence length="316" mass="33873">MSTGSQGAAAGMAAASTTITFADCNADICPYSKSFYPYKIDLAPNATFLALFALSLLAFLGVLALTRGRNKAFTTAMVLGLICEILGYAGRIMSWNDQWDETGFLMQTCCLTIAPAFLAAGIYLCIRRIVTAFGPENSRIAPQYYTRIFIPCDVISLILQASGGAMASVAFHNQKSTDTGDYVMTAGLAFQVFTLAIFIGLCGDFFVNTARRRRALGDAAALDQDPALVALRGSRMFRGFLAALALSTLCILWRSVYRVAEMSGGWAGPLMSRQDLFVGFEGVLVTAAVWVLNIFHPSLCFRRGGAEAGDGASEKA</sequence>